<evidence type="ECO:0000256" key="2">
    <source>
        <dbReference type="ARBA" id="ARBA00012888"/>
    </source>
</evidence>
<keyword evidence="6 9" id="KW-0012">Acyltransferase</keyword>
<dbReference type="InterPro" id="IPR000182">
    <property type="entry name" value="GNAT_dom"/>
</dbReference>
<dbReference type="OrthoDB" id="118633at2"/>
<comment type="subunit">
    <text evidence="1 9">Homodimer.</text>
</comment>
<feature type="domain" description="N-acetyltransferase" evidence="10">
    <location>
        <begin position="1"/>
        <end position="147"/>
    </location>
</feature>
<dbReference type="InterPro" id="IPR016181">
    <property type="entry name" value="Acyl_CoA_acyltransferase"/>
</dbReference>
<accession>A0A424WC16</accession>
<organism evidence="11 12">
    <name type="scientific">Alcaligenes xylosoxydans xylosoxydans</name>
    <name type="common">Achromobacter xylosoxidans</name>
    <dbReference type="NCBI Taxonomy" id="85698"/>
    <lineage>
        <taxon>Bacteria</taxon>
        <taxon>Pseudomonadati</taxon>
        <taxon>Pseudomonadota</taxon>
        <taxon>Betaproteobacteria</taxon>
        <taxon>Burkholderiales</taxon>
        <taxon>Alcaligenaceae</taxon>
        <taxon>Achromobacter</taxon>
    </lineage>
</organism>
<comment type="caution">
    <text evidence="11">The sequence shown here is derived from an EMBL/GenBank/DDBJ whole genome shotgun (WGS) entry which is preliminary data.</text>
</comment>
<evidence type="ECO:0000256" key="9">
    <source>
        <dbReference type="PIRNR" id="PIRNR000452"/>
    </source>
</evidence>
<evidence type="ECO:0000256" key="3">
    <source>
        <dbReference type="ARBA" id="ARBA00017677"/>
    </source>
</evidence>
<evidence type="ECO:0000256" key="6">
    <source>
        <dbReference type="ARBA" id="ARBA00023315"/>
    </source>
</evidence>
<dbReference type="EMBL" id="QVXO01000023">
    <property type="protein sequence ID" value="RPJ90678.1"/>
    <property type="molecule type" value="Genomic_DNA"/>
</dbReference>
<proteinExistence type="predicted"/>
<evidence type="ECO:0000256" key="7">
    <source>
        <dbReference type="ARBA" id="ARBA00029660"/>
    </source>
</evidence>
<dbReference type="GO" id="GO:0046677">
    <property type="term" value="P:response to antibiotic"/>
    <property type="evidence" value="ECO:0007669"/>
    <property type="project" value="UniProtKB-KW"/>
</dbReference>
<evidence type="ECO:0000256" key="5">
    <source>
        <dbReference type="ARBA" id="ARBA00023251"/>
    </source>
</evidence>
<dbReference type="Pfam" id="PF00583">
    <property type="entry name" value="Acetyltransf_1"/>
    <property type="match status" value="1"/>
</dbReference>
<dbReference type="Proteomes" id="UP000285324">
    <property type="component" value="Unassembled WGS sequence"/>
</dbReference>
<evidence type="ECO:0000313" key="12">
    <source>
        <dbReference type="Proteomes" id="UP000285324"/>
    </source>
</evidence>
<dbReference type="AlphaFoldDB" id="A0A424WC16"/>
<comment type="function">
    <text evidence="9">Catalyzes the transfer of an acetyl group from acetyl-CoA to the 6'-amino group of aminoglycoside molecules conferring resistance to antibiotics containing the purpurosamine ring.</text>
</comment>
<dbReference type="EC" id="2.3.1.82" evidence="2 9"/>
<sequence length="147" mass="16163">MKTAAITSSRDKAWLQLRMALWPDASAAEHQDDMDDQVCAPDRYVQFLVRADDGLAIGLAEASIRTDYVNGTDSSPVAFLEGLYVMPEARRQGAARALIAAVRAWASDRGCKELASDTALDNVVSQATHARLGFRETERVVYFNMPI</sequence>
<dbReference type="InterPro" id="IPR024170">
    <property type="entry name" value="Aminoglycoside_N6-AcTrfrase"/>
</dbReference>
<dbReference type="InterPro" id="IPR050832">
    <property type="entry name" value="Bact_Acetyltransf"/>
</dbReference>
<dbReference type="Gene3D" id="3.40.630.30">
    <property type="match status" value="1"/>
</dbReference>
<name>A0A424WC16_ALCXX</name>
<keyword evidence="5 9" id="KW-0046">Antibiotic resistance</keyword>
<dbReference type="NCBIfam" id="NF043067">
    <property type="entry name" value="AAC_6p_group_E"/>
    <property type="match status" value="1"/>
</dbReference>
<dbReference type="SUPFAM" id="SSF55729">
    <property type="entry name" value="Acyl-CoA N-acyltransferases (Nat)"/>
    <property type="match status" value="1"/>
</dbReference>
<evidence type="ECO:0000256" key="8">
    <source>
        <dbReference type="ARBA" id="ARBA00048923"/>
    </source>
</evidence>
<gene>
    <name evidence="11" type="ORF">DY367_16050</name>
</gene>
<dbReference type="PANTHER" id="PTHR43877">
    <property type="entry name" value="AMINOALKYLPHOSPHONATE N-ACETYLTRANSFERASE-RELATED-RELATED"/>
    <property type="match status" value="1"/>
</dbReference>
<keyword evidence="4 9" id="KW-0808">Transferase</keyword>
<dbReference type="RefSeq" id="WP_118932989.1">
    <property type="nucleotide sequence ID" value="NZ_CP061008.1"/>
</dbReference>
<evidence type="ECO:0000259" key="10">
    <source>
        <dbReference type="PROSITE" id="PS51186"/>
    </source>
</evidence>
<reference evidence="11 12" key="1">
    <citation type="submission" date="2018-08" db="EMBL/GenBank/DDBJ databases">
        <title>Achromobacter xylosoxidans Genome sequencing and assembly.</title>
        <authorList>
            <person name="Wang R."/>
            <person name="Rensing C."/>
            <person name="Li Y."/>
        </authorList>
    </citation>
    <scope>NUCLEOTIDE SEQUENCE [LARGE SCALE GENOMIC DNA]</scope>
    <source>
        <strain evidence="11 12">GD003A</strain>
    </source>
</reference>
<comment type="catalytic activity">
    <reaction evidence="8 9">
        <text>kanamycin B + acetyl-CoA = N(6')-acetylkanamycin B + CoA + H(+)</text>
        <dbReference type="Rhea" id="RHEA:16449"/>
        <dbReference type="ChEBI" id="CHEBI:15378"/>
        <dbReference type="ChEBI" id="CHEBI:57287"/>
        <dbReference type="ChEBI" id="CHEBI:57288"/>
        <dbReference type="ChEBI" id="CHEBI:58390"/>
        <dbReference type="ChEBI" id="CHEBI:58549"/>
        <dbReference type="EC" id="2.3.1.82"/>
    </reaction>
</comment>
<evidence type="ECO:0000256" key="1">
    <source>
        <dbReference type="ARBA" id="ARBA00011738"/>
    </source>
</evidence>
<dbReference type="GO" id="GO:0047663">
    <property type="term" value="F:aminoglycoside 6'-N-acetyltransferase activity"/>
    <property type="evidence" value="ECO:0007669"/>
    <property type="project" value="UniProtKB-EC"/>
</dbReference>
<evidence type="ECO:0000256" key="4">
    <source>
        <dbReference type="ARBA" id="ARBA00022679"/>
    </source>
</evidence>
<dbReference type="PIRSF" id="PIRSF000452">
    <property type="entry name" value="6-N-acetyltransf"/>
    <property type="match status" value="1"/>
</dbReference>
<dbReference type="PROSITE" id="PS51186">
    <property type="entry name" value="GNAT"/>
    <property type="match status" value="1"/>
</dbReference>
<dbReference type="CDD" id="cd04301">
    <property type="entry name" value="NAT_SF"/>
    <property type="match status" value="1"/>
</dbReference>
<protein>
    <recommendedName>
        <fullName evidence="3 9">Aminoglycoside N(6')-acetyltransferase type 1</fullName>
        <ecNumber evidence="2 9">2.3.1.82</ecNumber>
    </recommendedName>
    <alternativeName>
        <fullName evidence="7 9">Aminoglycoside resistance protein</fullName>
    </alternativeName>
</protein>
<evidence type="ECO:0000313" key="11">
    <source>
        <dbReference type="EMBL" id="RPJ90678.1"/>
    </source>
</evidence>